<evidence type="ECO:0000259" key="2">
    <source>
        <dbReference type="SMART" id="SM00471"/>
    </source>
</evidence>
<evidence type="ECO:0000256" key="1">
    <source>
        <dbReference type="SAM" id="MobiDB-lite"/>
    </source>
</evidence>
<name>A0AAD5TQ62_9FUNG</name>
<feature type="compositionally biased region" description="Basic and acidic residues" evidence="1">
    <location>
        <begin position="476"/>
        <end position="490"/>
    </location>
</feature>
<evidence type="ECO:0000313" key="3">
    <source>
        <dbReference type="EMBL" id="KAJ3181678.1"/>
    </source>
</evidence>
<proteinExistence type="predicted"/>
<feature type="domain" description="HD/PDEase" evidence="2">
    <location>
        <begin position="74"/>
        <end position="223"/>
    </location>
</feature>
<keyword evidence="4" id="KW-1185">Reference proteome</keyword>
<dbReference type="GO" id="GO:0008832">
    <property type="term" value="F:dGTPase activity"/>
    <property type="evidence" value="ECO:0007669"/>
    <property type="project" value="TreeGrafter"/>
</dbReference>
<dbReference type="PANTHER" id="PTHR11373:SF4">
    <property type="entry name" value="DEOXYNUCLEOSIDE TRIPHOSPHATE TRIPHOSPHOHYDROLASE SAMHD1"/>
    <property type="match status" value="1"/>
</dbReference>
<dbReference type="FunFam" id="1.10.3210.10:FF:000017">
    <property type="entry name" value="Deoxynucleoside triphosphate triphosphohydrolase SAMHD1"/>
    <property type="match status" value="1"/>
</dbReference>
<dbReference type="InterPro" id="IPR006674">
    <property type="entry name" value="HD_domain"/>
</dbReference>
<dbReference type="Pfam" id="PF01966">
    <property type="entry name" value="HD"/>
    <property type="match status" value="1"/>
</dbReference>
<feature type="region of interest" description="Disordered" evidence="1">
    <location>
        <begin position="582"/>
        <end position="609"/>
    </location>
</feature>
<evidence type="ECO:0000313" key="4">
    <source>
        <dbReference type="Proteomes" id="UP001212152"/>
    </source>
</evidence>
<dbReference type="GO" id="GO:0005634">
    <property type="term" value="C:nucleus"/>
    <property type="evidence" value="ECO:0007669"/>
    <property type="project" value="TreeGrafter"/>
</dbReference>
<dbReference type="CDD" id="cd00077">
    <property type="entry name" value="HDc"/>
    <property type="match status" value="1"/>
</dbReference>
<sequence length="609" mass="68756">MSRYDWAIEDDDFGCSPLSSQEAAPVSYSKTINDPIHGHIKLDEDCMKVIDTVQFQRLRDLKQLGSAYFVFPGGAHNRFEHSIGVCHLAGVLIEHFRTNQPELGITNNDVKCVKLAGLCHDLGHGPFSHIFDNEFMKQARPGLEWTHEDASGAMLQYLVDDNPHVDINKEELEFIQDLINGKPRSDYPRAAKRFLFEIVANKRNSVDVDKFDYIQRDCHNVGIKTSLDALRLITFSRVIDNQICYYKGEAFNLYEMFHTRYRLFKTIYTHKVGKATEYMVSEALLAADKYLGISLSVDDMKRYVHLTDAIIKEIERSTAPELAESRHIIERIRTRDLYRFVDAVPIQLEHELKLREAVTPEAIIAHQCTGDGLTEKDVVIEWLKLGYAMKDKNPVDLIHFYQKYHPNVSFPIARQNVSALLPPLFEELTLRIFARDNQKRQKIQRAFRILYRNLQQSDAFDDGLQNLSGDSVLNPVDRRIGEGRASRGEEAGVGGVDGEDSDPDHSHDILATPVGTPSRPPARRLFGADPQATPVTSVASTPAASLKRQSNGLHATPSPLRPHQHLLQPCDSSLLPLNYSEVSSPARKKMRLDADTGVGSESALSEFQL</sequence>
<dbReference type="Proteomes" id="UP001212152">
    <property type="component" value="Unassembled WGS sequence"/>
</dbReference>
<gene>
    <name evidence="3" type="primary">SAMHD1_1</name>
    <name evidence="3" type="ORF">HDU87_000696</name>
</gene>
<protein>
    <submittedName>
        <fullName evidence="3">SAM domain and HD</fullName>
    </submittedName>
</protein>
<dbReference type="Gene3D" id="1.10.3210.10">
    <property type="entry name" value="Hypothetical protein af1432"/>
    <property type="match status" value="1"/>
</dbReference>
<dbReference type="AlphaFoldDB" id="A0AAD5TQ62"/>
<comment type="caution">
    <text evidence="3">The sequence shown here is derived from an EMBL/GenBank/DDBJ whole genome shotgun (WGS) entry which is preliminary data.</text>
</comment>
<dbReference type="InterPro" id="IPR003607">
    <property type="entry name" value="HD/PDEase_dom"/>
</dbReference>
<organism evidence="3 4">
    <name type="scientific">Geranomyces variabilis</name>
    <dbReference type="NCBI Taxonomy" id="109894"/>
    <lineage>
        <taxon>Eukaryota</taxon>
        <taxon>Fungi</taxon>
        <taxon>Fungi incertae sedis</taxon>
        <taxon>Chytridiomycota</taxon>
        <taxon>Chytridiomycota incertae sedis</taxon>
        <taxon>Chytridiomycetes</taxon>
        <taxon>Spizellomycetales</taxon>
        <taxon>Powellomycetaceae</taxon>
        <taxon>Geranomyces</taxon>
    </lineage>
</organism>
<feature type="region of interest" description="Disordered" evidence="1">
    <location>
        <begin position="465"/>
        <end position="563"/>
    </location>
</feature>
<dbReference type="SMART" id="SM00471">
    <property type="entry name" value="HDc"/>
    <property type="match status" value="1"/>
</dbReference>
<reference evidence="3" key="1">
    <citation type="submission" date="2020-05" db="EMBL/GenBank/DDBJ databases">
        <title>Phylogenomic resolution of chytrid fungi.</title>
        <authorList>
            <person name="Stajich J.E."/>
            <person name="Amses K."/>
            <person name="Simmons R."/>
            <person name="Seto K."/>
            <person name="Myers J."/>
            <person name="Bonds A."/>
            <person name="Quandt C.A."/>
            <person name="Barry K."/>
            <person name="Liu P."/>
            <person name="Grigoriev I."/>
            <person name="Longcore J.E."/>
            <person name="James T.Y."/>
        </authorList>
    </citation>
    <scope>NUCLEOTIDE SEQUENCE</scope>
    <source>
        <strain evidence="3">JEL0379</strain>
    </source>
</reference>
<dbReference type="Gene3D" id="3.30.70.2760">
    <property type="match status" value="1"/>
</dbReference>
<dbReference type="PANTHER" id="PTHR11373">
    <property type="entry name" value="DEOXYNUCLEOSIDE TRIPHOSPHATE TRIPHOSPHOHYDROLASE"/>
    <property type="match status" value="1"/>
</dbReference>
<dbReference type="SUPFAM" id="SSF109604">
    <property type="entry name" value="HD-domain/PDEase-like"/>
    <property type="match status" value="1"/>
</dbReference>
<dbReference type="InterPro" id="IPR050135">
    <property type="entry name" value="dGTPase-like"/>
</dbReference>
<accession>A0AAD5TQ62</accession>
<feature type="compositionally biased region" description="Polar residues" evidence="1">
    <location>
        <begin position="533"/>
        <end position="553"/>
    </location>
</feature>
<dbReference type="EMBL" id="JADGJQ010000011">
    <property type="protein sequence ID" value="KAJ3181678.1"/>
    <property type="molecule type" value="Genomic_DNA"/>
</dbReference>
<dbReference type="GO" id="GO:0006203">
    <property type="term" value="P:dGTP catabolic process"/>
    <property type="evidence" value="ECO:0007669"/>
    <property type="project" value="TreeGrafter"/>
</dbReference>